<proteinExistence type="predicted"/>
<dbReference type="Pfam" id="PF13560">
    <property type="entry name" value="HTH_31"/>
    <property type="match status" value="1"/>
</dbReference>
<keyword evidence="3" id="KW-1185">Reference proteome</keyword>
<gene>
    <name evidence="2" type="ORF">GCM10017083_01990</name>
</gene>
<accession>A0A919CMP4</accession>
<evidence type="ECO:0000313" key="2">
    <source>
        <dbReference type="EMBL" id="GHD39728.1"/>
    </source>
</evidence>
<dbReference type="RefSeq" id="WP_189987038.1">
    <property type="nucleotide sequence ID" value="NZ_BMZS01000001.1"/>
</dbReference>
<dbReference type="CDD" id="cd00093">
    <property type="entry name" value="HTH_XRE"/>
    <property type="match status" value="1"/>
</dbReference>
<reference evidence="2" key="2">
    <citation type="submission" date="2020-09" db="EMBL/GenBank/DDBJ databases">
        <authorList>
            <person name="Sun Q."/>
            <person name="Kim S."/>
        </authorList>
    </citation>
    <scope>NUCLEOTIDE SEQUENCE</scope>
    <source>
        <strain evidence="2">KCTC 42651</strain>
    </source>
</reference>
<dbReference type="AlphaFoldDB" id="A0A919CMP4"/>
<dbReference type="InterPro" id="IPR010982">
    <property type="entry name" value="Lambda_DNA-bd_dom_sf"/>
</dbReference>
<reference evidence="2" key="1">
    <citation type="journal article" date="2014" name="Int. J. Syst. Evol. Microbiol.">
        <title>Complete genome sequence of Corynebacterium casei LMG S-19264T (=DSM 44701T), isolated from a smear-ripened cheese.</title>
        <authorList>
            <consortium name="US DOE Joint Genome Institute (JGI-PGF)"/>
            <person name="Walter F."/>
            <person name="Albersmeier A."/>
            <person name="Kalinowski J."/>
            <person name="Ruckert C."/>
        </authorList>
    </citation>
    <scope>NUCLEOTIDE SEQUENCE</scope>
    <source>
        <strain evidence="2">KCTC 42651</strain>
    </source>
</reference>
<protein>
    <submittedName>
        <fullName evidence="2">Transcriptional regulator</fullName>
    </submittedName>
</protein>
<dbReference type="EMBL" id="BMZS01000001">
    <property type="protein sequence ID" value="GHD39728.1"/>
    <property type="molecule type" value="Genomic_DNA"/>
</dbReference>
<dbReference type="InterPro" id="IPR001387">
    <property type="entry name" value="Cro/C1-type_HTH"/>
</dbReference>
<sequence>MTPLGEKLRALRAARGVTLGEMAAALGVSAAYLSALEHGKRGVPRAVFLELVNGYFNLGWDEAEELRRLAEISDPRVVLDTGGLSPKATELANRLAARIRDLDDSRLDTLLAELEEP</sequence>
<dbReference type="Proteomes" id="UP000630353">
    <property type="component" value="Unassembled WGS sequence"/>
</dbReference>
<dbReference type="GO" id="GO:0003677">
    <property type="term" value="F:DNA binding"/>
    <property type="evidence" value="ECO:0007669"/>
    <property type="project" value="InterPro"/>
</dbReference>
<feature type="domain" description="HTH cro/C1-type" evidence="1">
    <location>
        <begin position="8"/>
        <end position="66"/>
    </location>
</feature>
<dbReference type="Gene3D" id="1.10.260.40">
    <property type="entry name" value="lambda repressor-like DNA-binding domains"/>
    <property type="match status" value="1"/>
</dbReference>
<name>A0A919CMP4_9PROT</name>
<organism evidence="2 3">
    <name type="scientific">Thalassobaculum fulvum</name>
    <dbReference type="NCBI Taxonomy" id="1633335"/>
    <lineage>
        <taxon>Bacteria</taxon>
        <taxon>Pseudomonadati</taxon>
        <taxon>Pseudomonadota</taxon>
        <taxon>Alphaproteobacteria</taxon>
        <taxon>Rhodospirillales</taxon>
        <taxon>Thalassobaculaceae</taxon>
        <taxon>Thalassobaculum</taxon>
    </lineage>
</organism>
<dbReference type="SMART" id="SM00530">
    <property type="entry name" value="HTH_XRE"/>
    <property type="match status" value="1"/>
</dbReference>
<dbReference type="PROSITE" id="PS50943">
    <property type="entry name" value="HTH_CROC1"/>
    <property type="match status" value="1"/>
</dbReference>
<dbReference type="SUPFAM" id="SSF47413">
    <property type="entry name" value="lambda repressor-like DNA-binding domains"/>
    <property type="match status" value="1"/>
</dbReference>
<evidence type="ECO:0000313" key="3">
    <source>
        <dbReference type="Proteomes" id="UP000630353"/>
    </source>
</evidence>
<comment type="caution">
    <text evidence="2">The sequence shown here is derived from an EMBL/GenBank/DDBJ whole genome shotgun (WGS) entry which is preliminary data.</text>
</comment>
<evidence type="ECO:0000259" key="1">
    <source>
        <dbReference type="PROSITE" id="PS50943"/>
    </source>
</evidence>